<reference evidence="5" key="1">
    <citation type="submission" date="2013-12" db="EMBL/GenBank/DDBJ databases">
        <title>The Genome Sequence of Aphanomyces astaci APO3.</title>
        <authorList>
            <consortium name="The Broad Institute Genomics Platform"/>
            <person name="Russ C."/>
            <person name="Tyler B."/>
            <person name="van West P."/>
            <person name="Dieguez-Uribeondo J."/>
            <person name="Young S.K."/>
            <person name="Zeng Q."/>
            <person name="Gargeya S."/>
            <person name="Fitzgerald M."/>
            <person name="Abouelleil A."/>
            <person name="Alvarado L."/>
            <person name="Chapman S.B."/>
            <person name="Gainer-Dewar J."/>
            <person name="Goldberg J."/>
            <person name="Griggs A."/>
            <person name="Gujja S."/>
            <person name="Hansen M."/>
            <person name="Howarth C."/>
            <person name="Imamovic A."/>
            <person name="Ireland A."/>
            <person name="Larimer J."/>
            <person name="McCowan C."/>
            <person name="Murphy C."/>
            <person name="Pearson M."/>
            <person name="Poon T.W."/>
            <person name="Priest M."/>
            <person name="Roberts A."/>
            <person name="Saif S."/>
            <person name="Shea T."/>
            <person name="Sykes S."/>
            <person name="Wortman J."/>
            <person name="Nusbaum C."/>
            <person name="Birren B."/>
        </authorList>
    </citation>
    <scope>NUCLEOTIDE SEQUENCE [LARGE SCALE GENOMIC DNA]</scope>
    <source>
        <strain evidence="5">APO3</strain>
    </source>
</reference>
<evidence type="ECO:0000256" key="3">
    <source>
        <dbReference type="SAM" id="Phobius"/>
    </source>
</evidence>
<feature type="compositionally biased region" description="Low complexity" evidence="2">
    <location>
        <begin position="590"/>
        <end position="599"/>
    </location>
</feature>
<evidence type="ECO:0000256" key="1">
    <source>
        <dbReference type="ARBA" id="ARBA00005705"/>
    </source>
</evidence>
<comment type="similarity">
    <text evidence="1">Belongs to the peptidase C69 family. Secernin subfamily.</text>
</comment>
<proteinExistence type="inferred from homology"/>
<feature type="region of interest" description="Disordered" evidence="2">
    <location>
        <begin position="577"/>
        <end position="599"/>
    </location>
</feature>
<keyword evidence="3" id="KW-0472">Membrane</keyword>
<dbReference type="GO" id="GO:0070004">
    <property type="term" value="F:cysteine-type exopeptidase activity"/>
    <property type="evidence" value="ECO:0007669"/>
    <property type="project" value="InterPro"/>
</dbReference>
<evidence type="ECO:0000256" key="4">
    <source>
        <dbReference type="SAM" id="SignalP"/>
    </source>
</evidence>
<dbReference type="GeneID" id="20810863"/>
<feature type="transmembrane region" description="Helical" evidence="3">
    <location>
        <begin position="604"/>
        <end position="628"/>
    </location>
</feature>
<evidence type="ECO:0008006" key="6">
    <source>
        <dbReference type="Google" id="ProtNLM"/>
    </source>
</evidence>
<dbReference type="AlphaFoldDB" id="W4GCQ0"/>
<dbReference type="PROSITE" id="PS51257">
    <property type="entry name" value="PROKAR_LIPOPROTEIN"/>
    <property type="match status" value="1"/>
</dbReference>
<feature type="chain" id="PRO_5004842472" description="Peptidase" evidence="4">
    <location>
        <begin position="20"/>
        <end position="638"/>
    </location>
</feature>
<keyword evidence="4" id="KW-0732">Signal</keyword>
<sequence>MLTSVRLVAATAALSSAIACTIMAVGKTASTTGSPMVVHSADCGNCDFRLGKVPQKTFSPGAMRDVVRFRLQYPRYVGDARGDVFTEANVDKSIFNWTTTPSIGQIPQVNTTFAYLAGLYGIMNEHQVSIGESTCGGRLVSAPVSNGGKALFDVSELTNVALERSTSARQAIQIMGEMAEQYGYYGADWEGPMAAMEAGEALAVADASEAWLFHIHPDDSGASAVWVAQRVPDGHIAAIGNQFVIRQVNLTDSDNFMGSKNLVDVAIRAKLYDPAEDGAFDFTKAYAHPIAPDQYYATRRQWRVLMLANPSLNLPAETDVYGSDYPVTATVASPIDPATLLAYLRDHFEGTEYDMTKGPAAGPYGNPDRYDINGNGNMTKATVLTGHFERAISIFRSSFSFVTVANQANLNLGHILFGQYGPHATSYVPIYTKVHRVPTLYSRGSLHRYDSTSSFWAFAVVGNWASRFYMYTRPMVESVQVQLETALLGAKAKAVAAHVELLSNDDAQLRQFLTDSSDAFAATTHTAFVELFGRLVTTFHDGYHMQNLTGANTIAAASLFYPEWWLHSVGYFKQQTQLSPPSKTPDHGPTTTTSTTTSTSGDAVWWWCVGLMVLGASAGVAVGFGVGLRRRDGYHQLN</sequence>
<feature type="signal peptide" evidence="4">
    <location>
        <begin position="1"/>
        <end position="19"/>
    </location>
</feature>
<dbReference type="InterPro" id="IPR005322">
    <property type="entry name" value="Peptidase_C69"/>
</dbReference>
<name>W4GCQ0_APHAT</name>
<keyword evidence="3" id="KW-0812">Transmembrane</keyword>
<organism evidence="5">
    <name type="scientific">Aphanomyces astaci</name>
    <name type="common">Crayfish plague agent</name>
    <dbReference type="NCBI Taxonomy" id="112090"/>
    <lineage>
        <taxon>Eukaryota</taxon>
        <taxon>Sar</taxon>
        <taxon>Stramenopiles</taxon>
        <taxon>Oomycota</taxon>
        <taxon>Saprolegniomycetes</taxon>
        <taxon>Saprolegniales</taxon>
        <taxon>Verrucalvaceae</taxon>
        <taxon>Aphanomyces</taxon>
    </lineage>
</organism>
<dbReference type="PANTHER" id="PTHR12994">
    <property type="entry name" value="SECERNIN"/>
    <property type="match status" value="1"/>
</dbReference>
<dbReference type="GO" id="GO:0016805">
    <property type="term" value="F:dipeptidase activity"/>
    <property type="evidence" value="ECO:0007669"/>
    <property type="project" value="InterPro"/>
</dbReference>
<dbReference type="VEuPathDB" id="FungiDB:H257_08867"/>
<keyword evidence="3" id="KW-1133">Transmembrane helix</keyword>
<evidence type="ECO:0000313" key="5">
    <source>
        <dbReference type="EMBL" id="ETV77450.1"/>
    </source>
</evidence>
<dbReference type="GO" id="GO:0006508">
    <property type="term" value="P:proteolysis"/>
    <property type="evidence" value="ECO:0007669"/>
    <property type="project" value="InterPro"/>
</dbReference>
<dbReference type="PANTHER" id="PTHR12994:SF17">
    <property type="entry name" value="LD30995P"/>
    <property type="match status" value="1"/>
</dbReference>
<protein>
    <recommendedName>
        <fullName evidence="6">Peptidase</fullName>
    </recommendedName>
</protein>
<dbReference type="Pfam" id="PF03577">
    <property type="entry name" value="Peptidase_C69"/>
    <property type="match status" value="1"/>
</dbReference>
<evidence type="ECO:0000256" key="2">
    <source>
        <dbReference type="SAM" id="MobiDB-lite"/>
    </source>
</evidence>
<dbReference type="STRING" id="112090.W4GCQ0"/>
<gene>
    <name evidence="5" type="ORF">H257_08867</name>
</gene>
<accession>W4GCQ0</accession>
<dbReference type="EMBL" id="KI913133">
    <property type="protein sequence ID" value="ETV77450.1"/>
    <property type="molecule type" value="Genomic_DNA"/>
</dbReference>
<dbReference type="RefSeq" id="XP_009833237.1">
    <property type="nucleotide sequence ID" value="XM_009834935.1"/>
</dbReference>
<dbReference type="OrthoDB" id="5175656at2759"/>